<dbReference type="OrthoDB" id="5961342at2759"/>
<protein>
    <submittedName>
        <fullName evidence="2">Uncharacterized protein</fullName>
    </submittedName>
</protein>
<keyword evidence="1" id="KW-0812">Transmembrane</keyword>
<keyword evidence="1" id="KW-0472">Membrane</keyword>
<proteinExistence type="predicted"/>
<reference evidence="3" key="1">
    <citation type="journal article" date="2017" name="bioRxiv">
        <title>Comparative analysis of the genomes of Stylophora pistillata and Acropora digitifera provides evidence for extensive differences between species of corals.</title>
        <authorList>
            <person name="Voolstra C.R."/>
            <person name="Li Y."/>
            <person name="Liew Y.J."/>
            <person name="Baumgarten S."/>
            <person name="Zoccola D."/>
            <person name="Flot J.-F."/>
            <person name="Tambutte S."/>
            <person name="Allemand D."/>
            <person name="Aranda M."/>
        </authorList>
    </citation>
    <scope>NUCLEOTIDE SEQUENCE [LARGE SCALE GENOMIC DNA]</scope>
</reference>
<dbReference type="Proteomes" id="UP000225706">
    <property type="component" value="Unassembled WGS sequence"/>
</dbReference>
<dbReference type="EMBL" id="LSMT01000384">
    <property type="protein sequence ID" value="PFX18940.1"/>
    <property type="molecule type" value="Genomic_DNA"/>
</dbReference>
<name>A0A2B4RQW3_STYPI</name>
<organism evidence="2 3">
    <name type="scientific">Stylophora pistillata</name>
    <name type="common">Smooth cauliflower coral</name>
    <dbReference type="NCBI Taxonomy" id="50429"/>
    <lineage>
        <taxon>Eukaryota</taxon>
        <taxon>Metazoa</taxon>
        <taxon>Cnidaria</taxon>
        <taxon>Anthozoa</taxon>
        <taxon>Hexacorallia</taxon>
        <taxon>Scleractinia</taxon>
        <taxon>Astrocoeniina</taxon>
        <taxon>Pocilloporidae</taxon>
        <taxon>Stylophora</taxon>
    </lineage>
</organism>
<keyword evidence="3" id="KW-1185">Reference proteome</keyword>
<accession>A0A2B4RQW3</accession>
<evidence type="ECO:0000256" key="1">
    <source>
        <dbReference type="SAM" id="Phobius"/>
    </source>
</evidence>
<sequence>MMKGGRRKKRNSFTYLKFYRRFTTCEKRRANYIDHLDQEEGTDYNATGVKIVIVYGVVLAIQVIVFFIFACKAWDAVFKSRSVAEDSESQLTNEFPFLPSYEMAMNEVRTSQQSVASRDTVDTTVDDGVILGIPSPGGTAFPENQRNESETNHCVVNIPRCRGSLDDGVVLEIEESITVVPVEENVNSL</sequence>
<evidence type="ECO:0000313" key="2">
    <source>
        <dbReference type="EMBL" id="PFX18940.1"/>
    </source>
</evidence>
<keyword evidence="1" id="KW-1133">Transmembrane helix</keyword>
<evidence type="ECO:0000313" key="3">
    <source>
        <dbReference type="Proteomes" id="UP000225706"/>
    </source>
</evidence>
<dbReference type="AlphaFoldDB" id="A0A2B4RQW3"/>
<comment type="caution">
    <text evidence="2">The sequence shown here is derived from an EMBL/GenBank/DDBJ whole genome shotgun (WGS) entry which is preliminary data.</text>
</comment>
<feature type="transmembrane region" description="Helical" evidence="1">
    <location>
        <begin position="52"/>
        <end position="70"/>
    </location>
</feature>
<gene>
    <name evidence="2" type="ORF">AWC38_SpisGene16660</name>
</gene>